<sequence length="208" mass="23306">MHAQAFYNLMDPSDKENSDSGHSTHHWRASEREAQCFQDEVNKAERRARKAEKKVKQEQKKHLQTAASTAALNMMRGISQVMTVASFSPIPLPMLALIFAAIENCIHKWITGIHTGLNFTATKYEVVYQDHLKSLYSFQDHSKHLNILGNICTKLYNTGRFHSGAQPLDNFCPPVISINALNAAIDEYKADPMTETDGENGNISKDSA</sequence>
<dbReference type="EMBL" id="MU154617">
    <property type="protein sequence ID" value="KAF9491507.1"/>
    <property type="molecule type" value="Genomic_DNA"/>
</dbReference>
<evidence type="ECO:0000313" key="4">
    <source>
        <dbReference type="Proteomes" id="UP000807025"/>
    </source>
</evidence>
<feature type="region of interest" description="Disordered" evidence="1">
    <location>
        <begin position="7"/>
        <end position="35"/>
    </location>
</feature>
<dbReference type="OrthoDB" id="3257342at2759"/>
<reference evidence="3" key="1">
    <citation type="submission" date="2020-11" db="EMBL/GenBank/DDBJ databases">
        <authorList>
            <consortium name="DOE Joint Genome Institute"/>
            <person name="Ahrendt S."/>
            <person name="Riley R."/>
            <person name="Andreopoulos W."/>
            <person name="Labutti K."/>
            <person name="Pangilinan J."/>
            <person name="Ruiz-Duenas F.J."/>
            <person name="Barrasa J.M."/>
            <person name="Sanchez-Garcia M."/>
            <person name="Camarero S."/>
            <person name="Miyauchi S."/>
            <person name="Serrano A."/>
            <person name="Linde D."/>
            <person name="Babiker R."/>
            <person name="Drula E."/>
            <person name="Ayuso-Fernandez I."/>
            <person name="Pacheco R."/>
            <person name="Padilla G."/>
            <person name="Ferreira P."/>
            <person name="Barriuso J."/>
            <person name="Kellner H."/>
            <person name="Castanera R."/>
            <person name="Alfaro M."/>
            <person name="Ramirez L."/>
            <person name="Pisabarro A.G."/>
            <person name="Kuo A."/>
            <person name="Tritt A."/>
            <person name="Lipzen A."/>
            <person name="He G."/>
            <person name="Yan M."/>
            <person name="Ng V."/>
            <person name="Cullen D."/>
            <person name="Martin F."/>
            <person name="Rosso M.-N."/>
            <person name="Henrissat B."/>
            <person name="Hibbett D."/>
            <person name="Martinez A.T."/>
            <person name="Grigoriev I.V."/>
        </authorList>
    </citation>
    <scope>NUCLEOTIDE SEQUENCE</scope>
    <source>
        <strain evidence="3">ATCC 90797</strain>
    </source>
</reference>
<protein>
    <recommendedName>
        <fullName evidence="2">DUF6532 domain-containing protein</fullName>
    </recommendedName>
</protein>
<name>A0A9P5ZQ67_PLEER</name>
<organism evidence="3 4">
    <name type="scientific">Pleurotus eryngii</name>
    <name type="common">Boletus of the steppes</name>
    <dbReference type="NCBI Taxonomy" id="5323"/>
    <lineage>
        <taxon>Eukaryota</taxon>
        <taxon>Fungi</taxon>
        <taxon>Dikarya</taxon>
        <taxon>Basidiomycota</taxon>
        <taxon>Agaricomycotina</taxon>
        <taxon>Agaricomycetes</taxon>
        <taxon>Agaricomycetidae</taxon>
        <taxon>Agaricales</taxon>
        <taxon>Pleurotineae</taxon>
        <taxon>Pleurotaceae</taxon>
        <taxon>Pleurotus</taxon>
    </lineage>
</organism>
<dbReference type="AlphaFoldDB" id="A0A9P5ZQ67"/>
<dbReference type="Proteomes" id="UP000807025">
    <property type="component" value="Unassembled WGS sequence"/>
</dbReference>
<dbReference type="InterPro" id="IPR045341">
    <property type="entry name" value="DUF6532"/>
</dbReference>
<accession>A0A9P5ZQ67</accession>
<evidence type="ECO:0000259" key="2">
    <source>
        <dbReference type="Pfam" id="PF20149"/>
    </source>
</evidence>
<keyword evidence="4" id="KW-1185">Reference proteome</keyword>
<evidence type="ECO:0000256" key="1">
    <source>
        <dbReference type="SAM" id="MobiDB-lite"/>
    </source>
</evidence>
<gene>
    <name evidence="3" type="ORF">BDN71DRAFT_1433887</name>
</gene>
<evidence type="ECO:0000313" key="3">
    <source>
        <dbReference type="EMBL" id="KAF9491507.1"/>
    </source>
</evidence>
<dbReference type="Pfam" id="PF20149">
    <property type="entry name" value="DUF6532"/>
    <property type="match status" value="1"/>
</dbReference>
<feature type="domain" description="DUF6532" evidence="2">
    <location>
        <begin position="83"/>
        <end position="137"/>
    </location>
</feature>
<proteinExistence type="predicted"/>
<comment type="caution">
    <text evidence="3">The sequence shown here is derived from an EMBL/GenBank/DDBJ whole genome shotgun (WGS) entry which is preliminary data.</text>
</comment>